<dbReference type="Pfam" id="PF00173">
    <property type="entry name" value="Cyt-b5"/>
    <property type="match status" value="1"/>
</dbReference>
<name>A0A9W7CLD9_9STRA</name>
<dbReference type="GO" id="GO:0004128">
    <property type="term" value="F:cytochrome-b5 reductase activity, acting on NAD(P)H"/>
    <property type="evidence" value="ECO:0007669"/>
    <property type="project" value="TreeGrafter"/>
</dbReference>
<dbReference type="SMART" id="SM01117">
    <property type="entry name" value="Cyt-b5"/>
    <property type="match status" value="1"/>
</dbReference>
<dbReference type="Gene3D" id="3.10.120.10">
    <property type="entry name" value="Cytochrome b5-like heme/steroid binding domain"/>
    <property type="match status" value="1"/>
</dbReference>
<gene>
    <name evidence="6" type="ORF">TrLO_g618</name>
</gene>
<reference evidence="7" key="1">
    <citation type="journal article" date="2023" name="Commun. Biol.">
        <title>Genome analysis of Parmales, the sister group of diatoms, reveals the evolutionary specialization of diatoms from phago-mixotrophs to photoautotrophs.</title>
        <authorList>
            <person name="Ban H."/>
            <person name="Sato S."/>
            <person name="Yoshikawa S."/>
            <person name="Yamada K."/>
            <person name="Nakamura Y."/>
            <person name="Ichinomiya M."/>
            <person name="Sato N."/>
            <person name="Blanc-Mathieu R."/>
            <person name="Endo H."/>
            <person name="Kuwata A."/>
            <person name="Ogata H."/>
        </authorList>
    </citation>
    <scope>NUCLEOTIDE SEQUENCE [LARGE SCALE GENOMIC DNA]</scope>
    <source>
        <strain evidence="7">NIES 3700</strain>
    </source>
</reference>
<organism evidence="6 7">
    <name type="scientific">Triparma laevis f. longispina</name>
    <dbReference type="NCBI Taxonomy" id="1714387"/>
    <lineage>
        <taxon>Eukaryota</taxon>
        <taxon>Sar</taxon>
        <taxon>Stramenopiles</taxon>
        <taxon>Ochrophyta</taxon>
        <taxon>Bolidophyceae</taxon>
        <taxon>Parmales</taxon>
        <taxon>Triparmaceae</taxon>
        <taxon>Triparma</taxon>
    </lineage>
</organism>
<dbReference type="PANTHER" id="PTHR46237">
    <property type="entry name" value="CYTOCHROME B5 REDUCTASE 4 FAMILY MEMBER"/>
    <property type="match status" value="1"/>
</dbReference>
<comment type="caution">
    <text evidence="6">The sequence shown here is derived from an EMBL/GenBank/DDBJ whole genome shotgun (WGS) entry which is preliminary data.</text>
</comment>
<dbReference type="PRINTS" id="PR00363">
    <property type="entry name" value="CYTOCHROMEB5"/>
</dbReference>
<dbReference type="InterPro" id="IPR051872">
    <property type="entry name" value="Cytochrome_b5/Flavoprotein_Rdt"/>
</dbReference>
<dbReference type="InterPro" id="IPR036400">
    <property type="entry name" value="Cyt_B5-like_heme/steroid_sf"/>
</dbReference>
<evidence type="ECO:0000256" key="1">
    <source>
        <dbReference type="ARBA" id="ARBA00022617"/>
    </source>
</evidence>
<keyword evidence="2 4" id="KW-0479">Metal-binding</keyword>
<proteinExistence type="inferred from homology"/>
<feature type="domain" description="Cytochrome b5 heme-binding" evidence="5">
    <location>
        <begin position="33"/>
        <end position="109"/>
    </location>
</feature>
<evidence type="ECO:0000259" key="5">
    <source>
        <dbReference type="PROSITE" id="PS50255"/>
    </source>
</evidence>
<comment type="similarity">
    <text evidence="4">Belongs to the cytochrome b5 family.</text>
</comment>
<accession>A0A9W7CLD9</accession>
<keyword evidence="3 4" id="KW-0408">Iron</keyword>
<dbReference type="GO" id="GO:0020037">
    <property type="term" value="F:heme binding"/>
    <property type="evidence" value="ECO:0007669"/>
    <property type="project" value="UniProtKB-UniRule"/>
</dbReference>
<keyword evidence="1 4" id="KW-0349">Heme</keyword>
<evidence type="ECO:0000313" key="7">
    <source>
        <dbReference type="Proteomes" id="UP001165122"/>
    </source>
</evidence>
<keyword evidence="7" id="KW-1185">Reference proteome</keyword>
<dbReference type="InterPro" id="IPR001199">
    <property type="entry name" value="Cyt_B5-like_heme/steroid-bd"/>
</dbReference>
<dbReference type="PROSITE" id="PS00191">
    <property type="entry name" value="CYTOCHROME_B5_1"/>
    <property type="match status" value="1"/>
</dbReference>
<evidence type="ECO:0000256" key="2">
    <source>
        <dbReference type="ARBA" id="ARBA00022723"/>
    </source>
</evidence>
<evidence type="ECO:0000256" key="3">
    <source>
        <dbReference type="ARBA" id="ARBA00023004"/>
    </source>
</evidence>
<dbReference type="OrthoDB" id="432299at2759"/>
<sequence>MQLDTLVLGFGLMDWNRLKQSSKDLPQLRGTGLKNYTLEEVRNHKSLHDCWIVLRGVVYNVSAYLAYHPGGSRIIEKFAGEECTEEFDKYHQWVNIEGLVGVLKVGFIAKK</sequence>
<dbReference type="PANTHER" id="PTHR46237:SF1">
    <property type="entry name" value="CYTOCHROME B5 REDUCTASE 4"/>
    <property type="match status" value="1"/>
</dbReference>
<dbReference type="AlphaFoldDB" id="A0A9W7CLD9"/>
<evidence type="ECO:0000256" key="4">
    <source>
        <dbReference type="RuleBase" id="RU362121"/>
    </source>
</evidence>
<dbReference type="Proteomes" id="UP001165122">
    <property type="component" value="Unassembled WGS sequence"/>
</dbReference>
<protein>
    <recommendedName>
        <fullName evidence="5">Cytochrome b5 heme-binding domain-containing protein</fullName>
    </recommendedName>
</protein>
<dbReference type="EMBL" id="BRXW01000103">
    <property type="protein sequence ID" value="GMI06706.1"/>
    <property type="molecule type" value="Genomic_DNA"/>
</dbReference>
<dbReference type="GO" id="GO:0046872">
    <property type="term" value="F:metal ion binding"/>
    <property type="evidence" value="ECO:0007669"/>
    <property type="project" value="UniProtKB-UniRule"/>
</dbReference>
<dbReference type="GO" id="GO:0005737">
    <property type="term" value="C:cytoplasm"/>
    <property type="evidence" value="ECO:0007669"/>
    <property type="project" value="TreeGrafter"/>
</dbReference>
<dbReference type="PROSITE" id="PS50255">
    <property type="entry name" value="CYTOCHROME_B5_2"/>
    <property type="match status" value="1"/>
</dbReference>
<dbReference type="InterPro" id="IPR018506">
    <property type="entry name" value="Cyt_B5_heme-BS"/>
</dbReference>
<dbReference type="SUPFAM" id="SSF55856">
    <property type="entry name" value="Cytochrome b5-like heme/steroid binding domain"/>
    <property type="match status" value="1"/>
</dbReference>
<evidence type="ECO:0000313" key="6">
    <source>
        <dbReference type="EMBL" id="GMI06706.1"/>
    </source>
</evidence>